<reference evidence="7" key="1">
    <citation type="submission" date="2018-05" db="EMBL/GenBank/DDBJ databases">
        <title>Azospirillum thermophila sp. nov., a novel isolated from hot spring.</title>
        <authorList>
            <person name="Zhao Z."/>
        </authorList>
    </citation>
    <scope>NUCLEOTIDE SEQUENCE [LARGE SCALE GENOMIC DNA]</scope>
    <source>
        <strain evidence="7">CFH 70021</strain>
    </source>
</reference>
<evidence type="ECO:0000313" key="7">
    <source>
        <dbReference type="Proteomes" id="UP000245629"/>
    </source>
</evidence>
<dbReference type="EMBL" id="CP029353">
    <property type="protein sequence ID" value="AWK86117.1"/>
    <property type="molecule type" value="Genomic_DNA"/>
</dbReference>
<dbReference type="InterPro" id="IPR002577">
    <property type="entry name" value="HTH_HxlR"/>
</dbReference>
<gene>
    <name evidence="6" type="ORF">DEW08_07510</name>
</gene>
<evidence type="ECO:0000259" key="5">
    <source>
        <dbReference type="PROSITE" id="PS51118"/>
    </source>
</evidence>
<proteinExistence type="predicted"/>
<evidence type="ECO:0000256" key="1">
    <source>
        <dbReference type="ARBA" id="ARBA00023015"/>
    </source>
</evidence>
<feature type="region of interest" description="Disordered" evidence="4">
    <location>
        <begin position="143"/>
        <end position="162"/>
    </location>
</feature>
<keyword evidence="1" id="KW-0805">Transcription regulation</keyword>
<dbReference type="PROSITE" id="PS51118">
    <property type="entry name" value="HTH_HXLR"/>
    <property type="match status" value="1"/>
</dbReference>
<keyword evidence="3" id="KW-0804">Transcription</keyword>
<dbReference type="PANTHER" id="PTHR33204:SF17">
    <property type="entry name" value="TRANSCRIPTIONAL REGULATORY PROTEIN"/>
    <property type="match status" value="1"/>
</dbReference>
<dbReference type="InterPro" id="IPR036390">
    <property type="entry name" value="WH_DNA-bd_sf"/>
</dbReference>
<keyword evidence="2" id="KW-0238">DNA-binding</keyword>
<evidence type="ECO:0000256" key="3">
    <source>
        <dbReference type="ARBA" id="ARBA00023163"/>
    </source>
</evidence>
<feature type="domain" description="HTH hxlR-type" evidence="5">
    <location>
        <begin position="11"/>
        <end position="108"/>
    </location>
</feature>
<dbReference type="SUPFAM" id="SSF46785">
    <property type="entry name" value="Winged helix' DNA-binding domain"/>
    <property type="match status" value="1"/>
</dbReference>
<protein>
    <submittedName>
        <fullName evidence="6">Transcriptional regulator</fullName>
    </submittedName>
</protein>
<dbReference type="Pfam" id="PF01638">
    <property type="entry name" value="HxlR"/>
    <property type="match status" value="1"/>
</dbReference>
<organism evidence="6 7">
    <name type="scientific">Azospirillum thermophilum</name>
    <dbReference type="NCBI Taxonomy" id="2202148"/>
    <lineage>
        <taxon>Bacteria</taxon>
        <taxon>Pseudomonadati</taxon>
        <taxon>Pseudomonadota</taxon>
        <taxon>Alphaproteobacteria</taxon>
        <taxon>Rhodospirillales</taxon>
        <taxon>Azospirillaceae</taxon>
        <taxon>Azospirillum</taxon>
    </lineage>
</organism>
<dbReference type="KEGG" id="azz:DEW08_07510"/>
<name>A0A2S2CP67_9PROT</name>
<dbReference type="GO" id="GO:0003677">
    <property type="term" value="F:DNA binding"/>
    <property type="evidence" value="ECO:0007669"/>
    <property type="project" value="UniProtKB-KW"/>
</dbReference>
<accession>A0A2S2CP67</accession>
<sequence>MRRTRLDDSSCPIARCVSQVGDWWSILILRNASMGQTRFDDFQRGIGIAPNILTRRLRTLVEAGLLERIRYQDHPPRHEYRLTGKGRDFLSVLIAMADWGNRWLMPAGAFRIRSTETGELVEPVLIDRNTGRPITAEGIKVELAPAAPDRAPGPETGPGRED</sequence>
<dbReference type="PANTHER" id="PTHR33204">
    <property type="entry name" value="TRANSCRIPTIONAL REGULATOR, MARR FAMILY"/>
    <property type="match status" value="1"/>
</dbReference>
<keyword evidence="7" id="KW-1185">Reference proteome</keyword>
<dbReference type="InterPro" id="IPR036388">
    <property type="entry name" value="WH-like_DNA-bd_sf"/>
</dbReference>
<evidence type="ECO:0000313" key="6">
    <source>
        <dbReference type="EMBL" id="AWK86117.1"/>
    </source>
</evidence>
<dbReference type="AlphaFoldDB" id="A0A2S2CP67"/>
<dbReference type="OrthoDB" id="9782219at2"/>
<dbReference type="Proteomes" id="UP000245629">
    <property type="component" value="Chromosome 2"/>
</dbReference>
<evidence type="ECO:0000256" key="4">
    <source>
        <dbReference type="SAM" id="MobiDB-lite"/>
    </source>
</evidence>
<dbReference type="Gene3D" id="1.10.10.10">
    <property type="entry name" value="Winged helix-like DNA-binding domain superfamily/Winged helix DNA-binding domain"/>
    <property type="match status" value="1"/>
</dbReference>
<evidence type="ECO:0000256" key="2">
    <source>
        <dbReference type="ARBA" id="ARBA00023125"/>
    </source>
</evidence>
<dbReference type="RefSeq" id="WP_109325859.1">
    <property type="nucleotide sequence ID" value="NZ_CP029353.1"/>
</dbReference>